<dbReference type="FunCoup" id="G0MYH1">
    <property type="interactions" value="227"/>
</dbReference>
<dbReference type="HOGENOM" id="CLU_1483252_0_0_1"/>
<evidence type="ECO:0000313" key="2">
    <source>
        <dbReference type="EMBL" id="EGT47512.1"/>
    </source>
</evidence>
<dbReference type="EMBL" id="GL379820">
    <property type="protein sequence ID" value="EGT47512.1"/>
    <property type="molecule type" value="Genomic_DNA"/>
</dbReference>
<feature type="region of interest" description="Disordered" evidence="1">
    <location>
        <begin position="34"/>
        <end position="54"/>
    </location>
</feature>
<gene>
    <name evidence="2" type="ORF">CAEBREN_09777</name>
</gene>
<name>G0MYH1_CAEBE</name>
<reference evidence="3" key="1">
    <citation type="submission" date="2011-07" db="EMBL/GenBank/DDBJ databases">
        <authorList>
            <consortium name="Caenorhabditis brenneri Sequencing and Analysis Consortium"/>
            <person name="Wilson R.K."/>
        </authorList>
    </citation>
    <scope>NUCLEOTIDE SEQUENCE [LARGE SCALE GENOMIC DNA]</scope>
    <source>
        <strain evidence="3">PB2801</strain>
    </source>
</reference>
<dbReference type="AlphaFoldDB" id="G0MYH1"/>
<organism evidence="3">
    <name type="scientific">Caenorhabditis brenneri</name>
    <name type="common">Nematode worm</name>
    <dbReference type="NCBI Taxonomy" id="135651"/>
    <lineage>
        <taxon>Eukaryota</taxon>
        <taxon>Metazoa</taxon>
        <taxon>Ecdysozoa</taxon>
        <taxon>Nematoda</taxon>
        <taxon>Chromadorea</taxon>
        <taxon>Rhabditida</taxon>
        <taxon>Rhabditina</taxon>
        <taxon>Rhabditomorpha</taxon>
        <taxon>Rhabditoidea</taxon>
        <taxon>Rhabditidae</taxon>
        <taxon>Peloderinae</taxon>
        <taxon>Caenorhabditis</taxon>
    </lineage>
</organism>
<dbReference type="eggNOG" id="ENOG502TKBI">
    <property type="taxonomic scope" value="Eukaryota"/>
</dbReference>
<evidence type="ECO:0000256" key="1">
    <source>
        <dbReference type="SAM" id="MobiDB-lite"/>
    </source>
</evidence>
<dbReference type="OrthoDB" id="10350660at2759"/>
<evidence type="ECO:0000313" key="3">
    <source>
        <dbReference type="Proteomes" id="UP000008068"/>
    </source>
</evidence>
<sequence length="182" mass="20525">MLPETMRRDETCAVPMSLTNEVMKAFGTVRARTNRSASRESCKSRTSEIETENDDEGFKEMVLPVIIPHPSPEYEPEDDETSADEKYKVHAFDLSVQLEVASTFGRVSSLSFHSDYASELVARSISSFGENNTADLHFHPKIRRSSSPGVTLFKQNPSRRASLMIPYQRENSGKHTSKNCYL</sequence>
<feature type="compositionally biased region" description="Basic and acidic residues" evidence="1">
    <location>
        <begin position="37"/>
        <end position="48"/>
    </location>
</feature>
<dbReference type="Proteomes" id="UP000008068">
    <property type="component" value="Unassembled WGS sequence"/>
</dbReference>
<accession>G0MYH1</accession>
<protein>
    <submittedName>
        <fullName evidence="2">Uncharacterized protein</fullName>
    </submittedName>
</protein>
<proteinExistence type="predicted"/>
<keyword evidence="3" id="KW-1185">Reference proteome</keyword>
<dbReference type="InParanoid" id="G0MYH1"/>